<dbReference type="AlphaFoldDB" id="A0A4Y5Z665"/>
<dbReference type="Pfam" id="PF16242">
    <property type="entry name" value="Pyrid_ox_like"/>
    <property type="match status" value="1"/>
</dbReference>
<accession>A0A4Y5Z665</accession>
<dbReference type="RefSeq" id="WP_139983054.1">
    <property type="nucleotide sequence ID" value="NZ_CP041046.1"/>
</dbReference>
<dbReference type="Proteomes" id="UP000316093">
    <property type="component" value="Chromosome"/>
</dbReference>
<dbReference type="InterPro" id="IPR038725">
    <property type="entry name" value="YdaG_split_barrel_FMN-bd"/>
</dbReference>
<dbReference type="KEGG" id="lpy:FIV34_12015"/>
<proteinExistence type="predicted"/>
<keyword evidence="3" id="KW-1185">Reference proteome</keyword>
<dbReference type="InterPro" id="IPR012349">
    <property type="entry name" value="Split_barrel_FMN-bd"/>
</dbReference>
<dbReference type="PANTHER" id="PTHR34818:SF1">
    <property type="entry name" value="PROTEIN BLI-3"/>
    <property type="match status" value="1"/>
</dbReference>
<feature type="domain" description="General stress protein FMN-binding split barrel" evidence="1">
    <location>
        <begin position="9"/>
        <end position="138"/>
    </location>
</feature>
<name>A0A4Y5Z665_9GAMM</name>
<dbReference type="InterPro" id="IPR052917">
    <property type="entry name" value="Stress-Dev_Protein"/>
</dbReference>
<sequence length="146" mass="16271">MARTERTLQDLAKAMARIDFAMLQTHAASGEIAGRPMSNNGDVEYDGDSYFFGYEGTHFVGEIQANPAVALSFTGAKSLLGKPPLFVAVEGRGELIRDKALMQAHWHKELDRWFEQGVDTPGIVMLKVGARRITWWEGMDEGEIRL</sequence>
<reference evidence="2 3" key="1">
    <citation type="submission" date="2019-06" db="EMBL/GenBank/DDBJ databases">
        <title>A complete genome sequence for Luteibacter pinisoli MAH-14.</title>
        <authorList>
            <person name="Baltrus D.A."/>
        </authorList>
    </citation>
    <scope>NUCLEOTIDE SEQUENCE [LARGE SCALE GENOMIC DNA]</scope>
    <source>
        <strain evidence="2 3">MAH-14</strain>
    </source>
</reference>
<dbReference type="Gene3D" id="2.30.110.10">
    <property type="entry name" value="Electron Transport, Fmn-binding Protein, Chain A"/>
    <property type="match status" value="1"/>
</dbReference>
<evidence type="ECO:0000313" key="3">
    <source>
        <dbReference type="Proteomes" id="UP000316093"/>
    </source>
</evidence>
<protein>
    <submittedName>
        <fullName evidence="2">Pyridoxamine 5'-phosphate oxidase</fullName>
    </submittedName>
</protein>
<evidence type="ECO:0000259" key="1">
    <source>
        <dbReference type="Pfam" id="PF16242"/>
    </source>
</evidence>
<dbReference type="PANTHER" id="PTHR34818">
    <property type="entry name" value="PROTEIN BLI-3"/>
    <property type="match status" value="1"/>
</dbReference>
<organism evidence="2 3">
    <name type="scientific">Luteibacter pinisoli</name>
    <dbReference type="NCBI Taxonomy" id="2589080"/>
    <lineage>
        <taxon>Bacteria</taxon>
        <taxon>Pseudomonadati</taxon>
        <taxon>Pseudomonadota</taxon>
        <taxon>Gammaproteobacteria</taxon>
        <taxon>Lysobacterales</taxon>
        <taxon>Rhodanobacteraceae</taxon>
        <taxon>Luteibacter</taxon>
    </lineage>
</organism>
<evidence type="ECO:0000313" key="2">
    <source>
        <dbReference type="EMBL" id="QDE39885.1"/>
    </source>
</evidence>
<gene>
    <name evidence="2" type="ORF">FIV34_12015</name>
</gene>
<dbReference type="EMBL" id="CP041046">
    <property type="protein sequence ID" value="QDE39885.1"/>
    <property type="molecule type" value="Genomic_DNA"/>
</dbReference>
<dbReference type="SUPFAM" id="SSF50475">
    <property type="entry name" value="FMN-binding split barrel"/>
    <property type="match status" value="1"/>
</dbReference>
<dbReference type="OrthoDB" id="1432662at2"/>